<evidence type="ECO:0000313" key="2">
    <source>
        <dbReference type="EMBL" id="KAJ9595802.1"/>
    </source>
</evidence>
<comment type="caution">
    <text evidence="2">The sequence shown here is derived from an EMBL/GenBank/DDBJ whole genome shotgun (WGS) entry which is preliminary data.</text>
</comment>
<organism evidence="2 3">
    <name type="scientific">Diploptera punctata</name>
    <name type="common">Pacific beetle cockroach</name>
    <dbReference type="NCBI Taxonomy" id="6984"/>
    <lineage>
        <taxon>Eukaryota</taxon>
        <taxon>Metazoa</taxon>
        <taxon>Ecdysozoa</taxon>
        <taxon>Arthropoda</taxon>
        <taxon>Hexapoda</taxon>
        <taxon>Insecta</taxon>
        <taxon>Pterygota</taxon>
        <taxon>Neoptera</taxon>
        <taxon>Polyneoptera</taxon>
        <taxon>Dictyoptera</taxon>
        <taxon>Blattodea</taxon>
        <taxon>Blaberoidea</taxon>
        <taxon>Blaberidae</taxon>
        <taxon>Diplopterinae</taxon>
        <taxon>Diploptera</taxon>
    </lineage>
</organism>
<evidence type="ECO:0000313" key="3">
    <source>
        <dbReference type="Proteomes" id="UP001233999"/>
    </source>
</evidence>
<dbReference type="EMBL" id="JASPKZ010002314">
    <property type="protein sequence ID" value="KAJ9595802.1"/>
    <property type="molecule type" value="Genomic_DNA"/>
</dbReference>
<feature type="transmembrane region" description="Helical" evidence="1">
    <location>
        <begin position="12"/>
        <end position="36"/>
    </location>
</feature>
<dbReference type="Proteomes" id="UP001233999">
    <property type="component" value="Unassembled WGS sequence"/>
</dbReference>
<protein>
    <submittedName>
        <fullName evidence="2">Uncharacterized protein</fullName>
    </submittedName>
</protein>
<dbReference type="AlphaFoldDB" id="A0AAD8ACI2"/>
<reference evidence="2" key="1">
    <citation type="journal article" date="2023" name="IScience">
        <title>Live-bearing cockroach genome reveals convergent evolutionary mechanisms linked to viviparity in insects and beyond.</title>
        <authorList>
            <person name="Fouks B."/>
            <person name="Harrison M.C."/>
            <person name="Mikhailova A.A."/>
            <person name="Marchal E."/>
            <person name="English S."/>
            <person name="Carruthers M."/>
            <person name="Jennings E.C."/>
            <person name="Chiamaka E.L."/>
            <person name="Frigard R.A."/>
            <person name="Pippel M."/>
            <person name="Attardo G.M."/>
            <person name="Benoit J.B."/>
            <person name="Bornberg-Bauer E."/>
            <person name="Tobe S.S."/>
        </authorList>
    </citation>
    <scope>NUCLEOTIDE SEQUENCE</scope>
    <source>
        <strain evidence="2">Stay&amp;Tobe</strain>
    </source>
</reference>
<sequence>FCRLFSKDSVAIDIVASAIAHLPFLKYVLTTLILSLNSFNYAFFWIVFLISLYATCSNFYFLARLLAV</sequence>
<keyword evidence="1" id="KW-0812">Transmembrane</keyword>
<keyword evidence="1" id="KW-0472">Membrane</keyword>
<feature type="non-terminal residue" evidence="2">
    <location>
        <position position="1"/>
    </location>
</feature>
<keyword evidence="3" id="KW-1185">Reference proteome</keyword>
<keyword evidence="1" id="KW-1133">Transmembrane helix</keyword>
<accession>A0AAD8ACI2</accession>
<proteinExistence type="predicted"/>
<feature type="non-terminal residue" evidence="2">
    <location>
        <position position="68"/>
    </location>
</feature>
<feature type="transmembrane region" description="Helical" evidence="1">
    <location>
        <begin position="42"/>
        <end position="63"/>
    </location>
</feature>
<evidence type="ECO:0000256" key="1">
    <source>
        <dbReference type="SAM" id="Phobius"/>
    </source>
</evidence>
<reference evidence="2" key="2">
    <citation type="submission" date="2023-05" db="EMBL/GenBank/DDBJ databases">
        <authorList>
            <person name="Fouks B."/>
        </authorList>
    </citation>
    <scope>NUCLEOTIDE SEQUENCE</scope>
    <source>
        <strain evidence="2">Stay&amp;Tobe</strain>
        <tissue evidence="2">Testes</tissue>
    </source>
</reference>
<gene>
    <name evidence="2" type="ORF">L9F63_013005</name>
</gene>
<name>A0AAD8ACI2_DIPPU</name>